<sequence>MILSGCVTTTYRDGKAIETSKDSSSGRFNNAKMPTPPPAGLGTDVRVSLVPRKDNPQFYEYRVAEVYPKTIYSRAGIKSGDTLLSIDGRPIQTMEDAVNIPNRISALDFNKLLVRRNGKNIILQAKN</sequence>
<protein>
    <recommendedName>
        <fullName evidence="2">PDZ domain-containing protein</fullName>
    </recommendedName>
</protein>
<feature type="domain" description="PDZ" evidence="2">
    <location>
        <begin position="63"/>
        <end position="99"/>
    </location>
</feature>
<dbReference type="SUPFAM" id="SSF50156">
    <property type="entry name" value="PDZ domain-like"/>
    <property type="match status" value="1"/>
</dbReference>
<dbReference type="AlphaFoldDB" id="A0A150WJS5"/>
<dbReference type="Proteomes" id="UP000075320">
    <property type="component" value="Unassembled WGS sequence"/>
</dbReference>
<proteinExistence type="predicted"/>
<dbReference type="InterPro" id="IPR041489">
    <property type="entry name" value="PDZ_6"/>
</dbReference>
<dbReference type="EMBL" id="LUKE01000003">
    <property type="protein sequence ID" value="KYG63781.1"/>
    <property type="molecule type" value="Genomic_DNA"/>
</dbReference>
<keyword evidence="4" id="KW-1185">Reference proteome</keyword>
<feature type="region of interest" description="Disordered" evidence="1">
    <location>
        <begin position="17"/>
        <end position="44"/>
    </location>
</feature>
<dbReference type="Gene3D" id="2.30.42.10">
    <property type="match status" value="1"/>
</dbReference>
<organism evidence="3 4">
    <name type="scientific">Bdellovibrio bacteriovorus</name>
    <dbReference type="NCBI Taxonomy" id="959"/>
    <lineage>
        <taxon>Bacteria</taxon>
        <taxon>Pseudomonadati</taxon>
        <taxon>Bdellovibrionota</taxon>
        <taxon>Bdellovibrionia</taxon>
        <taxon>Bdellovibrionales</taxon>
        <taxon>Pseudobdellovibrionaceae</taxon>
        <taxon>Bdellovibrio</taxon>
    </lineage>
</organism>
<name>A0A150WJS5_BDEBC</name>
<evidence type="ECO:0000313" key="4">
    <source>
        <dbReference type="Proteomes" id="UP000075320"/>
    </source>
</evidence>
<accession>A0A150WJS5</accession>
<dbReference type="Pfam" id="PF17820">
    <property type="entry name" value="PDZ_6"/>
    <property type="match status" value="1"/>
</dbReference>
<evidence type="ECO:0000313" key="3">
    <source>
        <dbReference type="EMBL" id="KYG63781.1"/>
    </source>
</evidence>
<evidence type="ECO:0000259" key="2">
    <source>
        <dbReference type="Pfam" id="PF17820"/>
    </source>
</evidence>
<dbReference type="InterPro" id="IPR036034">
    <property type="entry name" value="PDZ_sf"/>
</dbReference>
<comment type="caution">
    <text evidence="3">The sequence shown here is derived from an EMBL/GenBank/DDBJ whole genome shotgun (WGS) entry which is preliminary data.</text>
</comment>
<gene>
    <name evidence="3" type="ORF">AZI86_13235</name>
</gene>
<evidence type="ECO:0000256" key="1">
    <source>
        <dbReference type="SAM" id="MobiDB-lite"/>
    </source>
</evidence>
<reference evidence="3 4" key="1">
    <citation type="submission" date="2016-03" db="EMBL/GenBank/DDBJ databases">
        <authorList>
            <person name="Ploux O."/>
        </authorList>
    </citation>
    <scope>NUCLEOTIDE SEQUENCE [LARGE SCALE GENOMIC DNA]</scope>
    <source>
        <strain evidence="3 4">R0</strain>
    </source>
</reference>